<name>V5GA07_BYSSN</name>
<dbReference type="GO" id="GO:0004222">
    <property type="term" value="F:metalloendopeptidase activity"/>
    <property type="evidence" value="ECO:0007669"/>
    <property type="project" value="InterPro"/>
</dbReference>
<dbReference type="GO" id="GO:0006518">
    <property type="term" value="P:peptide metabolic process"/>
    <property type="evidence" value="ECO:0007669"/>
    <property type="project" value="TreeGrafter"/>
</dbReference>
<accession>V5GA07</accession>
<dbReference type="InterPro" id="IPR001567">
    <property type="entry name" value="Pept_M3A_M3B_dom"/>
</dbReference>
<sequence length="456" mass="52457">MHLSTPVPPSVDISPGQLIEIATSLVNNVQSAKKRLLDATTIRDATFDDVIWALADIENELKGKVQFLALFQAVSPSPKLRHESSVVVKMLDKAYLELFQDENLFELVDSVYKSCGNAKLDTEHKKFVDSLYSTFLDNGLGLDKTDKKMFYDISKRLVELRVAFTENLNMNPGYLAVLSKCVKPETREEAFIQSQRIFPENIALFQEIIVLRDEGARLLGFKSYAHQQARHKLLKSPESVKSMLDELSSYLRPVAKAELEELQRIKGTPETPFYLWDFDYYHRKMLQDNYLVDYDLISEYFPANATVRRMLNAFERILSLKIEKVQNIRDKNIWHPDVKVFAVQDMASSDFIGFLYTDIYQREGKYSHAANFNIFPAILCFGDTTLEKPADHSQFVHVDFESSEHLCRDWSFLSTQFWDSSIDFIWGTEMPMTVFENVDAARGNPRGPILSDEEMA</sequence>
<evidence type="ECO:0000259" key="8">
    <source>
        <dbReference type="Pfam" id="PF01432"/>
    </source>
</evidence>
<comment type="cofactor">
    <cofactor evidence="7">
        <name>Zn(2+)</name>
        <dbReference type="ChEBI" id="CHEBI:29105"/>
    </cofactor>
    <text evidence="7">Binds 1 zinc ion.</text>
</comment>
<protein>
    <submittedName>
        <fullName evidence="9">Thimet oligopeptidase</fullName>
    </submittedName>
</protein>
<keyword evidence="4 7" id="KW-0378">Hydrolase</keyword>
<evidence type="ECO:0000256" key="3">
    <source>
        <dbReference type="ARBA" id="ARBA00022723"/>
    </source>
</evidence>
<evidence type="ECO:0000313" key="9">
    <source>
        <dbReference type="EMBL" id="GAD97757.1"/>
    </source>
</evidence>
<dbReference type="InterPro" id="IPR024077">
    <property type="entry name" value="Neurolysin/TOP_dom2"/>
</dbReference>
<dbReference type="InParanoid" id="V5GA07"/>
<organism evidence="9 10">
    <name type="scientific">Byssochlamys spectabilis (strain No. 5 / NBRC 109023)</name>
    <name type="common">Paecilomyces variotii</name>
    <dbReference type="NCBI Taxonomy" id="1356009"/>
    <lineage>
        <taxon>Eukaryota</taxon>
        <taxon>Fungi</taxon>
        <taxon>Dikarya</taxon>
        <taxon>Ascomycota</taxon>
        <taxon>Pezizomycotina</taxon>
        <taxon>Eurotiomycetes</taxon>
        <taxon>Eurotiomycetidae</taxon>
        <taxon>Eurotiales</taxon>
        <taxon>Thermoascaceae</taxon>
        <taxon>Paecilomyces</taxon>
    </lineage>
</organism>
<dbReference type="Gene3D" id="3.40.390.10">
    <property type="entry name" value="Collagenase (Catalytic Domain)"/>
    <property type="match status" value="1"/>
</dbReference>
<dbReference type="Pfam" id="PF01432">
    <property type="entry name" value="Peptidase_M3"/>
    <property type="match status" value="1"/>
</dbReference>
<reference evidence="10" key="1">
    <citation type="journal article" date="2014" name="Genome Announc.">
        <title>Draft genome sequence of the formaldehyde-resistant fungus Byssochlamys spectabilis No. 5 (anamorph Paecilomyces variotii No. 5) (NBRC109023).</title>
        <authorList>
            <person name="Oka T."/>
            <person name="Ekino K."/>
            <person name="Fukuda K."/>
            <person name="Nomura Y."/>
        </authorList>
    </citation>
    <scope>NUCLEOTIDE SEQUENCE [LARGE SCALE GENOMIC DNA]</scope>
    <source>
        <strain evidence="10">No. 5 / NBRC 109023</strain>
    </source>
</reference>
<keyword evidence="10" id="KW-1185">Reference proteome</keyword>
<evidence type="ECO:0000256" key="5">
    <source>
        <dbReference type="ARBA" id="ARBA00022833"/>
    </source>
</evidence>
<dbReference type="GO" id="GO:0006508">
    <property type="term" value="P:proteolysis"/>
    <property type="evidence" value="ECO:0007669"/>
    <property type="project" value="UniProtKB-KW"/>
</dbReference>
<dbReference type="SUPFAM" id="SSF55486">
    <property type="entry name" value="Metalloproteases ('zincins'), catalytic domain"/>
    <property type="match status" value="1"/>
</dbReference>
<dbReference type="AlphaFoldDB" id="V5GA07"/>
<dbReference type="PANTHER" id="PTHR11804:SF84">
    <property type="entry name" value="SACCHAROLYSIN"/>
    <property type="match status" value="1"/>
</dbReference>
<evidence type="ECO:0000313" key="10">
    <source>
        <dbReference type="Proteomes" id="UP000018001"/>
    </source>
</evidence>
<gene>
    <name evidence="9" type="ORF">PVAR5_6437</name>
</gene>
<dbReference type="PANTHER" id="PTHR11804">
    <property type="entry name" value="PROTEASE M3 THIMET OLIGOPEPTIDASE-RELATED"/>
    <property type="match status" value="1"/>
</dbReference>
<keyword evidence="5 7" id="KW-0862">Zinc</keyword>
<keyword evidence="6 7" id="KW-0482">Metalloprotease</keyword>
<evidence type="ECO:0000256" key="7">
    <source>
        <dbReference type="RuleBase" id="RU003435"/>
    </source>
</evidence>
<evidence type="ECO:0000256" key="4">
    <source>
        <dbReference type="ARBA" id="ARBA00022801"/>
    </source>
</evidence>
<dbReference type="HOGENOM" id="CLU_001805_1_2_1"/>
<proteinExistence type="inferred from homology"/>
<keyword evidence="2 7" id="KW-0645">Protease</keyword>
<dbReference type="Gene3D" id="1.20.1050.40">
    <property type="entry name" value="Endopeptidase. Chain P, domain 1"/>
    <property type="match status" value="1"/>
</dbReference>
<feature type="domain" description="Peptidase M3A/M3B catalytic" evidence="8">
    <location>
        <begin position="178"/>
        <end position="376"/>
    </location>
</feature>
<dbReference type="InterPro" id="IPR045090">
    <property type="entry name" value="Pept_M3A_M3B"/>
</dbReference>
<evidence type="ECO:0000256" key="1">
    <source>
        <dbReference type="ARBA" id="ARBA00006040"/>
    </source>
</evidence>
<keyword evidence="3 7" id="KW-0479">Metal-binding</keyword>
<evidence type="ECO:0000256" key="2">
    <source>
        <dbReference type="ARBA" id="ARBA00022670"/>
    </source>
</evidence>
<dbReference type="eggNOG" id="KOG2089">
    <property type="taxonomic scope" value="Eukaryota"/>
</dbReference>
<comment type="caution">
    <text evidence="9">The sequence shown here is derived from an EMBL/GenBank/DDBJ whole genome shotgun (WGS) entry which is preliminary data.</text>
</comment>
<dbReference type="InterPro" id="IPR024079">
    <property type="entry name" value="MetalloPept_cat_dom_sf"/>
</dbReference>
<dbReference type="OrthoDB" id="534666at2759"/>
<comment type="similarity">
    <text evidence="1 7">Belongs to the peptidase M3 family.</text>
</comment>
<dbReference type="Proteomes" id="UP000018001">
    <property type="component" value="Unassembled WGS sequence"/>
</dbReference>
<dbReference type="InterPro" id="IPR024080">
    <property type="entry name" value="Neurolysin/TOP_N"/>
</dbReference>
<dbReference type="EMBL" id="BAUL01000213">
    <property type="protein sequence ID" value="GAD97757.1"/>
    <property type="molecule type" value="Genomic_DNA"/>
</dbReference>
<dbReference type="Gene3D" id="1.10.1370.10">
    <property type="entry name" value="Neurolysin, domain 3"/>
    <property type="match status" value="1"/>
</dbReference>
<dbReference type="GO" id="GO:0046872">
    <property type="term" value="F:metal ion binding"/>
    <property type="evidence" value="ECO:0007669"/>
    <property type="project" value="UniProtKB-UniRule"/>
</dbReference>
<evidence type="ECO:0000256" key="6">
    <source>
        <dbReference type="ARBA" id="ARBA00023049"/>
    </source>
</evidence>